<dbReference type="InterPro" id="IPR036291">
    <property type="entry name" value="NAD(P)-bd_dom_sf"/>
</dbReference>
<dbReference type="EMBL" id="CAKJTI010000034">
    <property type="protein sequence ID" value="CAG9614688.1"/>
    <property type="molecule type" value="Genomic_DNA"/>
</dbReference>
<dbReference type="Gene3D" id="3.40.50.720">
    <property type="entry name" value="NAD(P)-binding Rossmann-like Domain"/>
    <property type="match status" value="1"/>
</dbReference>
<dbReference type="PANTHER" id="PTHR11728:SF1">
    <property type="entry name" value="GLYCEROL-3-PHOSPHATE DEHYDROGENASE [NAD(+)] 2, CHLOROPLASTIC"/>
    <property type="match status" value="1"/>
</dbReference>
<dbReference type="EC" id="1.1.1.94" evidence="10"/>
<dbReference type="NCBIfam" id="NF000940">
    <property type="entry name" value="PRK00094.1-2"/>
    <property type="match status" value="1"/>
</dbReference>
<proteinExistence type="inferred from homology"/>
<evidence type="ECO:0000256" key="4">
    <source>
        <dbReference type="ARBA" id="ARBA00023002"/>
    </source>
</evidence>
<keyword evidence="4 9" id="KW-0560">Oxidoreductase</keyword>
<dbReference type="SUPFAM" id="SSF48179">
    <property type="entry name" value="6-phosphogluconate dehydrogenase C-terminal domain-like"/>
    <property type="match status" value="1"/>
</dbReference>
<keyword evidence="6" id="KW-0443">Lipid metabolism</keyword>
<comment type="similarity">
    <text evidence="1 9">Belongs to the NAD-dependent glycerol-3-phosphate dehydrogenase family.</text>
</comment>
<evidence type="ECO:0000256" key="1">
    <source>
        <dbReference type="ARBA" id="ARBA00011009"/>
    </source>
</evidence>
<accession>A0ABM8YG56</accession>
<dbReference type="PROSITE" id="PS00957">
    <property type="entry name" value="NAD_G3PDH"/>
    <property type="match status" value="1"/>
</dbReference>
<keyword evidence="5 9" id="KW-0520">NAD</keyword>
<dbReference type="PIRSF" id="PIRSF000114">
    <property type="entry name" value="Glycerol-3-P_dh"/>
    <property type="match status" value="1"/>
</dbReference>
<keyword evidence="3" id="KW-0521">NADP</keyword>
<dbReference type="SUPFAM" id="SSF51735">
    <property type="entry name" value="NAD(P)-binding Rossmann-fold domains"/>
    <property type="match status" value="1"/>
</dbReference>
<dbReference type="Pfam" id="PF07479">
    <property type="entry name" value="NAD_Gly3P_dh_C"/>
    <property type="match status" value="1"/>
</dbReference>
<dbReference type="InterPro" id="IPR008927">
    <property type="entry name" value="6-PGluconate_DH-like_C_sf"/>
</dbReference>
<keyword evidence="7" id="KW-0594">Phospholipid biosynthesis</keyword>
<comment type="caution">
    <text evidence="13">The sequence shown here is derived from an EMBL/GenBank/DDBJ whole genome shotgun (WGS) entry which is preliminary data.</text>
</comment>
<dbReference type="PANTHER" id="PTHR11728">
    <property type="entry name" value="GLYCEROL-3-PHOSPHATE DEHYDROGENASE"/>
    <property type="match status" value="1"/>
</dbReference>
<evidence type="ECO:0000313" key="13">
    <source>
        <dbReference type="EMBL" id="CAG9614688.1"/>
    </source>
</evidence>
<evidence type="ECO:0000259" key="11">
    <source>
        <dbReference type="Pfam" id="PF01210"/>
    </source>
</evidence>
<dbReference type="RefSeq" id="WP_230576621.1">
    <property type="nucleotide sequence ID" value="NZ_CAKJTI010000034.1"/>
</dbReference>
<evidence type="ECO:0000256" key="3">
    <source>
        <dbReference type="ARBA" id="ARBA00022857"/>
    </source>
</evidence>
<reference evidence="13 14" key="1">
    <citation type="submission" date="2021-10" db="EMBL/GenBank/DDBJ databases">
        <authorList>
            <person name="Criscuolo A."/>
        </authorList>
    </citation>
    <scope>NUCLEOTIDE SEQUENCE [LARGE SCALE GENOMIC DNA]</scope>
    <source>
        <strain evidence="14">CIP 111899</strain>
    </source>
</reference>
<evidence type="ECO:0000256" key="9">
    <source>
        <dbReference type="RuleBase" id="RU000437"/>
    </source>
</evidence>
<feature type="domain" description="Glycerol-3-phosphate dehydrogenase NAD-dependent C-terminal" evidence="12">
    <location>
        <begin position="176"/>
        <end position="308"/>
    </location>
</feature>
<dbReference type="InterPro" id="IPR011128">
    <property type="entry name" value="G3P_DH_NAD-dep_N"/>
</dbReference>
<keyword evidence="14" id="KW-1185">Reference proteome</keyword>
<evidence type="ECO:0000313" key="14">
    <source>
        <dbReference type="Proteomes" id="UP000789423"/>
    </source>
</evidence>
<dbReference type="InterPro" id="IPR013328">
    <property type="entry name" value="6PGD_dom2"/>
</dbReference>
<comment type="catalytic activity">
    <reaction evidence="10">
        <text>sn-glycerol 3-phosphate + NADP(+) = dihydroxyacetone phosphate + NADPH + H(+)</text>
        <dbReference type="Rhea" id="RHEA:11096"/>
        <dbReference type="ChEBI" id="CHEBI:15378"/>
        <dbReference type="ChEBI" id="CHEBI:57597"/>
        <dbReference type="ChEBI" id="CHEBI:57642"/>
        <dbReference type="ChEBI" id="CHEBI:57783"/>
        <dbReference type="ChEBI" id="CHEBI:58349"/>
        <dbReference type="EC" id="1.1.1.94"/>
    </reaction>
</comment>
<evidence type="ECO:0000256" key="6">
    <source>
        <dbReference type="ARBA" id="ARBA00023098"/>
    </source>
</evidence>
<evidence type="ECO:0000256" key="10">
    <source>
        <dbReference type="RuleBase" id="RU000439"/>
    </source>
</evidence>
<dbReference type="PRINTS" id="PR00077">
    <property type="entry name" value="GPDHDRGNASE"/>
</dbReference>
<evidence type="ECO:0000256" key="2">
    <source>
        <dbReference type="ARBA" id="ARBA00022516"/>
    </source>
</evidence>
<name>A0ABM8YG56_9BACI</name>
<keyword evidence="8" id="KW-1208">Phospholipid metabolism</keyword>
<keyword evidence="2" id="KW-0444">Lipid biosynthesis</keyword>
<dbReference type="GO" id="GO:0047952">
    <property type="term" value="F:glycerol-3-phosphate dehydrogenase [NAD(P)+] activity"/>
    <property type="evidence" value="ECO:0007669"/>
    <property type="project" value="UniProtKB-EC"/>
</dbReference>
<feature type="domain" description="Glycerol-3-phosphate dehydrogenase NAD-dependent N-terminal" evidence="11">
    <location>
        <begin position="3"/>
        <end position="155"/>
    </location>
</feature>
<gene>
    <name evidence="13" type="primary">gpsA_2</name>
    <name evidence="13" type="ORF">BACCIP111899_03921</name>
</gene>
<protein>
    <recommendedName>
        <fullName evidence="10">Glycerol-3-phosphate dehydrogenase</fullName>
        <ecNumber evidence="10">1.1.1.94</ecNumber>
    </recommendedName>
</protein>
<dbReference type="InterPro" id="IPR006109">
    <property type="entry name" value="G3P_DH_NAD-dep_C"/>
</dbReference>
<evidence type="ECO:0000256" key="8">
    <source>
        <dbReference type="ARBA" id="ARBA00023264"/>
    </source>
</evidence>
<dbReference type="Pfam" id="PF01210">
    <property type="entry name" value="NAD_Gly3P_dh_N"/>
    <property type="match status" value="1"/>
</dbReference>
<evidence type="ECO:0000259" key="12">
    <source>
        <dbReference type="Pfam" id="PF07479"/>
    </source>
</evidence>
<organism evidence="13 14">
    <name type="scientific">Bacillus rhizoplanae</name>
    <dbReference type="NCBI Taxonomy" id="2880966"/>
    <lineage>
        <taxon>Bacteria</taxon>
        <taxon>Bacillati</taxon>
        <taxon>Bacillota</taxon>
        <taxon>Bacilli</taxon>
        <taxon>Bacillales</taxon>
        <taxon>Bacillaceae</taxon>
        <taxon>Bacillus</taxon>
    </lineage>
</organism>
<sequence>MNISVLGCGRWGTFLAWYANKVRHNVMLWGRENSRNFIGLKETRRNDYLSLPEDVELTNSLEKAILYAEIIIISISAQELRSFANQLSSLNAIQGKTFILCMKGLEANSGKRLSQVFGEEVGKNINTAVWVGPGHVQDFLNNIPNCMVIGSENIEVTKKIVQELNSDLIRFYYGQDLIGNEIGAATKNVMGIAAGMLDGLNYSSLKGSLMARGTREISRLVRAMGGNDVTVYGLSHLGDFEATLFSDNSHNRKYGQALVEGKKFGKLAEGIATIKALRVLSIHYDVQLPICNALYEIIFESKNAEETLKDLFLRPVKFEFLINFPYLLLIN</sequence>
<dbReference type="Proteomes" id="UP000789423">
    <property type="component" value="Unassembled WGS sequence"/>
</dbReference>
<evidence type="ECO:0000256" key="7">
    <source>
        <dbReference type="ARBA" id="ARBA00023209"/>
    </source>
</evidence>
<dbReference type="InterPro" id="IPR006168">
    <property type="entry name" value="G3P_DH_NAD-dep"/>
</dbReference>
<dbReference type="Gene3D" id="1.10.1040.10">
    <property type="entry name" value="N-(1-d-carboxylethyl)-l-norvaline Dehydrogenase, domain 2"/>
    <property type="match status" value="1"/>
</dbReference>
<evidence type="ECO:0000256" key="5">
    <source>
        <dbReference type="ARBA" id="ARBA00023027"/>
    </source>
</evidence>